<dbReference type="RefSeq" id="WP_310422903.1">
    <property type="nucleotide sequence ID" value="NZ_JAVDYC010000001.1"/>
</dbReference>
<evidence type="ECO:0000256" key="2">
    <source>
        <dbReference type="RuleBase" id="RU003749"/>
    </source>
</evidence>
<gene>
    <name evidence="4" type="ORF">J2S44_006963</name>
</gene>
<dbReference type="Gene3D" id="3.30.750.24">
    <property type="entry name" value="STAS domain"/>
    <property type="match status" value="1"/>
</dbReference>
<protein>
    <recommendedName>
        <fullName evidence="2">Anti-sigma factor antagonist</fullName>
    </recommendedName>
</protein>
<proteinExistence type="inferred from homology"/>
<dbReference type="Proteomes" id="UP001183629">
    <property type="component" value="Unassembled WGS sequence"/>
</dbReference>
<dbReference type="PROSITE" id="PS50801">
    <property type="entry name" value="STAS"/>
    <property type="match status" value="1"/>
</dbReference>
<sequence length="118" mass="12491">MIDDSPLRIHTSHPDKATVVLSLFGDLDFDTAEELVDQATRALTPAIRAICLDLSGLYICDSSGLSALIHISQDARGTGATFTMTGITAQLRRILEVTGLDTVLGTAAHDDDRAGAHS</sequence>
<dbReference type="InterPro" id="IPR058548">
    <property type="entry name" value="MlaB-like_STAS"/>
</dbReference>
<dbReference type="PANTHER" id="PTHR33495">
    <property type="entry name" value="ANTI-SIGMA FACTOR ANTAGONIST TM_1081-RELATED-RELATED"/>
    <property type="match status" value="1"/>
</dbReference>
<feature type="domain" description="STAS" evidence="3">
    <location>
        <begin position="19"/>
        <end position="118"/>
    </location>
</feature>
<dbReference type="SUPFAM" id="SSF52091">
    <property type="entry name" value="SpoIIaa-like"/>
    <property type="match status" value="1"/>
</dbReference>
<comment type="similarity">
    <text evidence="1 2">Belongs to the anti-sigma-factor antagonist family.</text>
</comment>
<evidence type="ECO:0000256" key="1">
    <source>
        <dbReference type="ARBA" id="ARBA00009013"/>
    </source>
</evidence>
<dbReference type="InterPro" id="IPR003658">
    <property type="entry name" value="Anti-sigma_ant"/>
</dbReference>
<dbReference type="Pfam" id="PF13466">
    <property type="entry name" value="STAS_2"/>
    <property type="match status" value="1"/>
</dbReference>
<evidence type="ECO:0000259" key="3">
    <source>
        <dbReference type="PROSITE" id="PS50801"/>
    </source>
</evidence>
<name>A0AAE4CXK7_9ACTN</name>
<dbReference type="NCBIfam" id="TIGR00377">
    <property type="entry name" value="ant_ant_sig"/>
    <property type="match status" value="1"/>
</dbReference>
<reference evidence="4 5" key="1">
    <citation type="submission" date="2023-07" db="EMBL/GenBank/DDBJ databases">
        <title>Sequencing the genomes of 1000 actinobacteria strains.</title>
        <authorList>
            <person name="Klenk H.-P."/>
        </authorList>
    </citation>
    <scope>NUCLEOTIDE SEQUENCE [LARGE SCALE GENOMIC DNA]</scope>
    <source>
        <strain evidence="4 5">DSM 44711</strain>
    </source>
</reference>
<dbReference type="InterPro" id="IPR036513">
    <property type="entry name" value="STAS_dom_sf"/>
</dbReference>
<evidence type="ECO:0000313" key="4">
    <source>
        <dbReference type="EMBL" id="MDR7326713.1"/>
    </source>
</evidence>
<keyword evidence="5" id="KW-1185">Reference proteome</keyword>
<accession>A0AAE4CXK7</accession>
<dbReference type="EMBL" id="JAVDYC010000001">
    <property type="protein sequence ID" value="MDR7326713.1"/>
    <property type="molecule type" value="Genomic_DNA"/>
</dbReference>
<organism evidence="4 5">
    <name type="scientific">Catenuloplanes niger</name>
    <dbReference type="NCBI Taxonomy" id="587534"/>
    <lineage>
        <taxon>Bacteria</taxon>
        <taxon>Bacillati</taxon>
        <taxon>Actinomycetota</taxon>
        <taxon>Actinomycetes</taxon>
        <taxon>Micromonosporales</taxon>
        <taxon>Micromonosporaceae</taxon>
        <taxon>Catenuloplanes</taxon>
    </lineage>
</organism>
<comment type="caution">
    <text evidence="4">The sequence shown here is derived from an EMBL/GenBank/DDBJ whole genome shotgun (WGS) entry which is preliminary data.</text>
</comment>
<dbReference type="AlphaFoldDB" id="A0AAE4CXK7"/>
<dbReference type="GO" id="GO:0043856">
    <property type="term" value="F:anti-sigma factor antagonist activity"/>
    <property type="evidence" value="ECO:0007669"/>
    <property type="project" value="InterPro"/>
</dbReference>
<dbReference type="InterPro" id="IPR002645">
    <property type="entry name" value="STAS_dom"/>
</dbReference>
<dbReference type="CDD" id="cd07043">
    <property type="entry name" value="STAS_anti-anti-sigma_factors"/>
    <property type="match status" value="1"/>
</dbReference>
<evidence type="ECO:0000313" key="5">
    <source>
        <dbReference type="Proteomes" id="UP001183629"/>
    </source>
</evidence>